<accession>A0ABS1TRZ7</accession>
<keyword evidence="1" id="KW-1133">Transmembrane helix</keyword>
<evidence type="ECO:0000256" key="1">
    <source>
        <dbReference type="SAM" id="Phobius"/>
    </source>
</evidence>
<evidence type="ECO:0000313" key="2">
    <source>
        <dbReference type="EMBL" id="MBL4953036.1"/>
    </source>
</evidence>
<keyword evidence="3" id="KW-1185">Reference proteome</keyword>
<dbReference type="RefSeq" id="WP_202654252.1">
    <property type="nucleotide sequence ID" value="NZ_JAESWB010000168.1"/>
</dbReference>
<proteinExistence type="predicted"/>
<reference evidence="2 3" key="1">
    <citation type="submission" date="2021-01" db="EMBL/GenBank/DDBJ databases">
        <title>Genome public.</title>
        <authorList>
            <person name="Liu C."/>
            <person name="Sun Q."/>
        </authorList>
    </citation>
    <scope>NUCLEOTIDE SEQUENCE [LARGE SCALE GENOMIC DNA]</scope>
    <source>
        <strain evidence="2 3">YIM B02564</strain>
    </source>
</reference>
<protein>
    <recommendedName>
        <fullName evidence="4">DUF3139 domain-containing protein</fullName>
    </recommendedName>
</protein>
<comment type="caution">
    <text evidence="2">The sequence shown here is derived from an EMBL/GenBank/DDBJ whole genome shotgun (WGS) entry which is preliminary data.</text>
</comment>
<keyword evidence="1" id="KW-0472">Membrane</keyword>
<sequence>MRKYFVIALCAIVIIGVIFVVIDKNKEENNASHFAFTTQQKTAIKKAKMSGGDLSDAEVDTFTIGQGKLLLDQYLKKHDPLFFRFHLKQSTLDKTIKEIRLEN</sequence>
<evidence type="ECO:0008006" key="4">
    <source>
        <dbReference type="Google" id="ProtNLM"/>
    </source>
</evidence>
<feature type="transmembrane region" description="Helical" evidence="1">
    <location>
        <begin position="6"/>
        <end position="22"/>
    </location>
</feature>
<organism evidence="2 3">
    <name type="scientific">Neobacillus paridis</name>
    <dbReference type="NCBI Taxonomy" id="2803862"/>
    <lineage>
        <taxon>Bacteria</taxon>
        <taxon>Bacillati</taxon>
        <taxon>Bacillota</taxon>
        <taxon>Bacilli</taxon>
        <taxon>Bacillales</taxon>
        <taxon>Bacillaceae</taxon>
        <taxon>Neobacillus</taxon>
    </lineage>
</organism>
<gene>
    <name evidence="2" type="ORF">JK635_12510</name>
</gene>
<dbReference type="Proteomes" id="UP000623967">
    <property type="component" value="Unassembled WGS sequence"/>
</dbReference>
<name>A0ABS1TRZ7_9BACI</name>
<keyword evidence="1" id="KW-0812">Transmembrane</keyword>
<dbReference type="EMBL" id="JAESWB010000168">
    <property type="protein sequence ID" value="MBL4953036.1"/>
    <property type="molecule type" value="Genomic_DNA"/>
</dbReference>
<evidence type="ECO:0000313" key="3">
    <source>
        <dbReference type="Proteomes" id="UP000623967"/>
    </source>
</evidence>